<evidence type="ECO:0000313" key="2">
    <source>
        <dbReference type="EMBL" id="PZQ23246.1"/>
    </source>
</evidence>
<feature type="signal peptide" evidence="1">
    <location>
        <begin position="1"/>
        <end position="26"/>
    </location>
</feature>
<dbReference type="PROSITE" id="PS51257">
    <property type="entry name" value="PROKAR_LIPOPROTEIN"/>
    <property type="match status" value="1"/>
</dbReference>
<evidence type="ECO:0000313" key="3">
    <source>
        <dbReference type="Proteomes" id="UP000248597"/>
    </source>
</evidence>
<dbReference type="Proteomes" id="UP000248597">
    <property type="component" value="Unassembled WGS sequence"/>
</dbReference>
<organism evidence="2 3">
    <name type="scientific">Sphingopyxis macrogoltabida</name>
    <name type="common">Sphingomonas macrogoltabidus</name>
    <dbReference type="NCBI Taxonomy" id="33050"/>
    <lineage>
        <taxon>Bacteria</taxon>
        <taxon>Pseudomonadati</taxon>
        <taxon>Pseudomonadota</taxon>
        <taxon>Alphaproteobacteria</taxon>
        <taxon>Sphingomonadales</taxon>
        <taxon>Sphingomonadaceae</taxon>
        <taxon>Sphingopyxis</taxon>
    </lineage>
</organism>
<gene>
    <name evidence="2" type="ORF">DI569_05190</name>
</gene>
<dbReference type="InterPro" id="IPR025985">
    <property type="entry name" value="YnbE"/>
</dbReference>
<keyword evidence="2" id="KW-0449">Lipoprotein</keyword>
<name>A0A2W5L232_SPHMC</name>
<protein>
    <submittedName>
        <fullName evidence="2">YnbE family lipoprotein</fullName>
    </submittedName>
</protein>
<dbReference type="AlphaFoldDB" id="A0A2W5L232"/>
<dbReference type="Pfam" id="PF13617">
    <property type="entry name" value="Lipoprotein_19"/>
    <property type="match status" value="1"/>
</dbReference>
<dbReference type="EMBL" id="QFPJ01000008">
    <property type="protein sequence ID" value="PZQ23246.1"/>
    <property type="molecule type" value="Genomic_DNA"/>
</dbReference>
<evidence type="ECO:0000256" key="1">
    <source>
        <dbReference type="SAM" id="SignalP"/>
    </source>
</evidence>
<feature type="chain" id="PRO_5016046107" evidence="1">
    <location>
        <begin position="27"/>
        <end position="69"/>
    </location>
</feature>
<comment type="caution">
    <text evidence="2">The sequence shown here is derived from an EMBL/GenBank/DDBJ whole genome shotgun (WGS) entry which is preliminary data.</text>
</comment>
<keyword evidence="1" id="KW-0732">Signal</keyword>
<reference evidence="2 3" key="1">
    <citation type="submission" date="2017-08" db="EMBL/GenBank/DDBJ databases">
        <title>Infants hospitalized years apart are colonized by the same room-sourced microbial strains.</title>
        <authorList>
            <person name="Brooks B."/>
            <person name="Olm M.R."/>
            <person name="Firek B.A."/>
            <person name="Baker R."/>
            <person name="Thomas B.C."/>
            <person name="Morowitz M.J."/>
            <person name="Banfield J.F."/>
        </authorList>
    </citation>
    <scope>NUCLEOTIDE SEQUENCE [LARGE SCALE GENOMIC DNA]</scope>
    <source>
        <strain evidence="2">S2_005_003_R2_47</strain>
    </source>
</reference>
<sequence length="69" mass="7611">MNKTIARRLTIGGFRLVLAIGTAALAGCVQIDTPDKPIEINLNINIRQEVVYRLDGDAKKLIEQNSSIF</sequence>
<accession>A0A2W5L232</accession>
<proteinExistence type="predicted"/>